<dbReference type="Proteomes" id="UP000305948">
    <property type="component" value="Unassembled WGS sequence"/>
</dbReference>
<evidence type="ECO:0000313" key="3">
    <source>
        <dbReference type="Proteomes" id="UP000305948"/>
    </source>
</evidence>
<organism evidence="2 3">
    <name type="scientific">Heliocybe sulcata</name>
    <dbReference type="NCBI Taxonomy" id="5364"/>
    <lineage>
        <taxon>Eukaryota</taxon>
        <taxon>Fungi</taxon>
        <taxon>Dikarya</taxon>
        <taxon>Basidiomycota</taxon>
        <taxon>Agaricomycotina</taxon>
        <taxon>Agaricomycetes</taxon>
        <taxon>Gloeophyllales</taxon>
        <taxon>Gloeophyllaceae</taxon>
        <taxon>Heliocybe</taxon>
    </lineage>
</organism>
<dbReference type="AlphaFoldDB" id="A0A5C3N9B7"/>
<dbReference type="InterPro" id="IPR003615">
    <property type="entry name" value="HNH_nuc"/>
</dbReference>
<keyword evidence="3" id="KW-1185">Reference proteome</keyword>
<dbReference type="Pfam" id="PF13391">
    <property type="entry name" value="HNH_2"/>
    <property type="match status" value="1"/>
</dbReference>
<proteinExistence type="predicted"/>
<evidence type="ECO:0000313" key="2">
    <source>
        <dbReference type="EMBL" id="TFK53832.1"/>
    </source>
</evidence>
<name>A0A5C3N9B7_9AGAM</name>
<gene>
    <name evidence="2" type="ORF">OE88DRAFT_1656202</name>
</gene>
<feature type="domain" description="HNH nuclease" evidence="1">
    <location>
        <begin position="191"/>
        <end position="261"/>
    </location>
</feature>
<protein>
    <recommendedName>
        <fullName evidence="1">HNH nuclease domain-containing protein</fullName>
    </recommendedName>
</protein>
<dbReference type="OrthoDB" id="2104739at2759"/>
<dbReference type="STRING" id="5364.A0A5C3N9B7"/>
<reference evidence="2 3" key="1">
    <citation type="journal article" date="2019" name="Nat. Ecol. Evol.">
        <title>Megaphylogeny resolves global patterns of mushroom evolution.</title>
        <authorList>
            <person name="Varga T."/>
            <person name="Krizsan K."/>
            <person name="Foldi C."/>
            <person name="Dima B."/>
            <person name="Sanchez-Garcia M."/>
            <person name="Sanchez-Ramirez S."/>
            <person name="Szollosi G.J."/>
            <person name="Szarkandi J.G."/>
            <person name="Papp V."/>
            <person name="Albert L."/>
            <person name="Andreopoulos W."/>
            <person name="Angelini C."/>
            <person name="Antonin V."/>
            <person name="Barry K.W."/>
            <person name="Bougher N.L."/>
            <person name="Buchanan P."/>
            <person name="Buyck B."/>
            <person name="Bense V."/>
            <person name="Catcheside P."/>
            <person name="Chovatia M."/>
            <person name="Cooper J."/>
            <person name="Damon W."/>
            <person name="Desjardin D."/>
            <person name="Finy P."/>
            <person name="Geml J."/>
            <person name="Haridas S."/>
            <person name="Hughes K."/>
            <person name="Justo A."/>
            <person name="Karasinski D."/>
            <person name="Kautmanova I."/>
            <person name="Kiss B."/>
            <person name="Kocsube S."/>
            <person name="Kotiranta H."/>
            <person name="LaButti K.M."/>
            <person name="Lechner B.E."/>
            <person name="Liimatainen K."/>
            <person name="Lipzen A."/>
            <person name="Lukacs Z."/>
            <person name="Mihaltcheva S."/>
            <person name="Morgado L.N."/>
            <person name="Niskanen T."/>
            <person name="Noordeloos M.E."/>
            <person name="Ohm R.A."/>
            <person name="Ortiz-Santana B."/>
            <person name="Ovrebo C."/>
            <person name="Racz N."/>
            <person name="Riley R."/>
            <person name="Savchenko A."/>
            <person name="Shiryaev A."/>
            <person name="Soop K."/>
            <person name="Spirin V."/>
            <person name="Szebenyi C."/>
            <person name="Tomsovsky M."/>
            <person name="Tulloss R.E."/>
            <person name="Uehling J."/>
            <person name="Grigoriev I.V."/>
            <person name="Vagvolgyi C."/>
            <person name="Papp T."/>
            <person name="Martin F.M."/>
            <person name="Miettinen O."/>
            <person name="Hibbett D.S."/>
            <person name="Nagy L.G."/>
        </authorList>
    </citation>
    <scope>NUCLEOTIDE SEQUENCE [LARGE SCALE GENOMIC DNA]</scope>
    <source>
        <strain evidence="2 3">OMC1185</strain>
    </source>
</reference>
<accession>A0A5C3N9B7</accession>
<evidence type="ECO:0000259" key="1">
    <source>
        <dbReference type="Pfam" id="PF13391"/>
    </source>
</evidence>
<dbReference type="EMBL" id="ML213507">
    <property type="protein sequence ID" value="TFK53832.1"/>
    <property type="molecule type" value="Genomic_DNA"/>
</dbReference>
<sequence length="368" mass="40258">MPEPLPPLSEIEHKFATLPNAISAYNTCLHSEKTVSSQQDLISARVLGYLLLHAPSDEALAEVAITIHSCDQDTVRLCALGEAFVHCFIRACEYIVSRQGVLDRSHHQLGNSERGLPRVLKTPVAHLLTGTDPCGRLPLMRRPKIIRLRRHKPLSAIVIDALFREGSTCWPRKHSVLRVMSSPSLAAPPVATQCAHIVPASTYLDVATEKSDQDPTKKDYAASVLAVLKRFGYNVDKLNGANVHSLSNVMTLQWDVHHFFDTLNLWLEATDAPNCYRIRGTDSDLIPPTELVTFTTPDPEHLPLPSAELLALHAACAKVAHLSGAAEYLDDLDRDLEASTVLASDGGSSEVLHYAITRLAREGVDVGA</sequence>